<dbReference type="Gene3D" id="3.20.20.70">
    <property type="entry name" value="Aldolase class I"/>
    <property type="match status" value="1"/>
</dbReference>
<reference evidence="8" key="1">
    <citation type="journal article" date="2019" name="Int. J. Syst. Evol. Microbiol.">
        <title>The Global Catalogue of Microorganisms (GCM) 10K type strain sequencing project: providing services to taxonomists for standard genome sequencing and annotation.</title>
        <authorList>
            <consortium name="The Broad Institute Genomics Platform"/>
            <consortium name="The Broad Institute Genome Sequencing Center for Infectious Disease"/>
            <person name="Wu L."/>
            <person name="Ma J."/>
        </authorList>
    </citation>
    <scope>NUCLEOTIDE SEQUENCE [LARGE SCALE GENOMIC DNA]</scope>
    <source>
        <strain evidence="8">KCTC 5701</strain>
    </source>
</reference>
<dbReference type="CDD" id="cd04742">
    <property type="entry name" value="NPD_FabD"/>
    <property type="match status" value="1"/>
</dbReference>
<protein>
    <recommendedName>
        <fullName evidence="1">[acyl-carrier-protein] S-malonyltransferase</fullName>
        <ecNumber evidence="1">2.3.1.39</ecNumber>
    </recommendedName>
</protein>
<dbReference type="InterPro" id="IPR014179">
    <property type="entry name" value="PfaD-like_TIM-barrel"/>
</dbReference>
<proteinExistence type="predicted"/>
<evidence type="ECO:0000313" key="8">
    <source>
        <dbReference type="Proteomes" id="UP001596065"/>
    </source>
</evidence>
<feature type="domain" description="Malonyl-CoA:ACP transacylase (MAT)" evidence="6">
    <location>
        <begin position="8"/>
        <end position="418"/>
    </location>
</feature>
<dbReference type="EMBL" id="JBHSOE010000034">
    <property type="protein sequence ID" value="MFC5657825.1"/>
    <property type="molecule type" value="Genomic_DNA"/>
</dbReference>
<dbReference type="Gene3D" id="3.40.366.10">
    <property type="entry name" value="Malonyl-Coenzyme A Acyl Carrier Protein, domain 2"/>
    <property type="match status" value="1"/>
</dbReference>
<feature type="compositionally biased region" description="Low complexity" evidence="5">
    <location>
        <begin position="354"/>
        <end position="398"/>
    </location>
</feature>
<evidence type="ECO:0000256" key="4">
    <source>
        <dbReference type="ARBA" id="ARBA00048462"/>
    </source>
</evidence>
<dbReference type="Pfam" id="PF21607">
    <property type="entry name" value="FabD_helical_ins"/>
    <property type="match status" value="1"/>
</dbReference>
<keyword evidence="3 7" id="KW-0012">Acyltransferase</keyword>
<evidence type="ECO:0000256" key="5">
    <source>
        <dbReference type="SAM" id="MobiDB-lite"/>
    </source>
</evidence>
<dbReference type="PANTHER" id="PTHR42681:SF1">
    <property type="entry name" value="MALONYL-COA-ACYL CARRIER PROTEIN TRANSACYLASE, MITOCHONDRIAL"/>
    <property type="match status" value="1"/>
</dbReference>
<name>A0ABW0WHW8_STRNO</name>
<comment type="caution">
    <text evidence="7">The sequence shown here is derived from an EMBL/GenBank/DDBJ whole genome shotgun (WGS) entry which is preliminary data.</text>
</comment>
<dbReference type="InterPro" id="IPR049489">
    <property type="entry name" value="FabD-like_helical_ins"/>
</dbReference>
<dbReference type="InterPro" id="IPR004410">
    <property type="entry name" value="Malonyl_CoA-ACP_transAc_FabD"/>
</dbReference>
<dbReference type="InterPro" id="IPR050858">
    <property type="entry name" value="Mal-CoA-ACP_Trans/PKS_FabD"/>
</dbReference>
<evidence type="ECO:0000259" key="6">
    <source>
        <dbReference type="SMART" id="SM00827"/>
    </source>
</evidence>
<dbReference type="PANTHER" id="PTHR42681">
    <property type="entry name" value="MALONYL-COA-ACYL CARRIER PROTEIN TRANSACYLASE, MITOCHONDRIAL"/>
    <property type="match status" value="1"/>
</dbReference>
<dbReference type="InterPro" id="IPR014043">
    <property type="entry name" value="Acyl_transferase_dom"/>
</dbReference>
<keyword evidence="2 7" id="KW-0808">Transferase</keyword>
<dbReference type="SUPFAM" id="SSF52151">
    <property type="entry name" value="FabD/lysophospholipase-like"/>
    <property type="match status" value="1"/>
</dbReference>
<sequence>MTRRTAWLFPGQGAQRRGMGRDLFDRYPEAMAVADRILGFSVRELCLGDAGERLTDTRYLQPALFVVNELTRRAYAAREPAPDFLAGHSLGEYNALLAAGAFDFETGLALVARRGELMGRATGGAMTAVIGPGAARIAGLLAEAGLDDVDLANLNSAEQVVLSGPAESLRRAAETVTATGAGRCVPLRVSAAFHSRHMADAAREFAAFLDGFELRDPGRPVIANVTARPYRPGEVRRLLAAQVHSAVRWSESMRHLLEQGVDRIAEQGPGRVLTGLWDAARKDAENGQAPRPRPAVGHDPASRPQPVVGHDAAPGAEPVVGHVPAPRPRPAVGHDPASRPRPVAGHDSASRPQPAAGHAPAPSAAGAVTGTASGAGPATSPSYAGPATSPSRAAAAVVPPTPAQTPPPDGLSGLTAERLGSAGFRADYRVRYAYLAGSMYKGIASTELVARMARAGLLGYFGTGGLRPERIEAAITTLRAELGPDGRFGMNLLHALHDPALEETTVRLFLRHGVRFVEASGFTQPTRALVWYRLSGAHRDGAGRAVAPNRLLAKVSRPEVATAFMEPAPEALVRGLLADGLLTAAEAEAGRALPLAGEVCAEADSGGHTDAAVAYTLMPAMTGLRDRIVAERGYPDGIRVGAAGGLGAPESLAAAFVLGADFVVTGSVNQCTPQAGTSDAVKDLLAQADVQDTGYAPAGDMFEIGARVQVLRRGTLFAARANKLYQAYRQYDGLEAIDAKLRRTIEDGWFHRDLEQVWKETREYHLRGGRPQEVERAERDPRHRMALVFRWYFVHSTRMALRGDPAERVNYQIHTGPAIGAFNRFAAGTALADWRNRHVDAVAEALMAGAAEVLRDRFSSLGR</sequence>
<dbReference type="NCBIfam" id="TIGR00128">
    <property type="entry name" value="fabD"/>
    <property type="match status" value="1"/>
</dbReference>
<evidence type="ECO:0000313" key="7">
    <source>
        <dbReference type="EMBL" id="MFC5657825.1"/>
    </source>
</evidence>
<dbReference type="Gene3D" id="3.30.70.250">
    <property type="entry name" value="Malonyl-CoA ACP transacylase, ACP-binding"/>
    <property type="match status" value="1"/>
</dbReference>
<dbReference type="SMART" id="SM00827">
    <property type="entry name" value="PKS_AT"/>
    <property type="match status" value="1"/>
</dbReference>
<organism evidence="7 8">
    <name type="scientific">Streptomyces nogalater</name>
    <dbReference type="NCBI Taxonomy" id="38314"/>
    <lineage>
        <taxon>Bacteria</taxon>
        <taxon>Bacillati</taxon>
        <taxon>Actinomycetota</taxon>
        <taxon>Actinomycetes</taxon>
        <taxon>Kitasatosporales</taxon>
        <taxon>Streptomycetaceae</taxon>
        <taxon>Streptomyces</taxon>
    </lineage>
</organism>
<dbReference type="NCBIfam" id="TIGR02814">
    <property type="entry name" value="pfaD_fam"/>
    <property type="match status" value="1"/>
</dbReference>
<dbReference type="InterPro" id="IPR013785">
    <property type="entry name" value="Aldolase_TIM"/>
</dbReference>
<evidence type="ECO:0000256" key="3">
    <source>
        <dbReference type="ARBA" id="ARBA00023315"/>
    </source>
</evidence>
<evidence type="ECO:0000256" key="2">
    <source>
        <dbReference type="ARBA" id="ARBA00022679"/>
    </source>
</evidence>
<dbReference type="EC" id="2.3.1.39" evidence="1"/>
<comment type="catalytic activity">
    <reaction evidence="4">
        <text>holo-[ACP] + malonyl-CoA = malonyl-[ACP] + CoA</text>
        <dbReference type="Rhea" id="RHEA:41792"/>
        <dbReference type="Rhea" id="RHEA-COMP:9623"/>
        <dbReference type="Rhea" id="RHEA-COMP:9685"/>
        <dbReference type="ChEBI" id="CHEBI:57287"/>
        <dbReference type="ChEBI" id="CHEBI:57384"/>
        <dbReference type="ChEBI" id="CHEBI:64479"/>
        <dbReference type="ChEBI" id="CHEBI:78449"/>
        <dbReference type="EC" id="2.3.1.39"/>
    </reaction>
</comment>
<dbReference type="GO" id="GO:0004314">
    <property type="term" value="F:[acyl-carrier-protein] S-malonyltransferase activity"/>
    <property type="evidence" value="ECO:0007669"/>
    <property type="project" value="UniProtKB-EC"/>
</dbReference>
<keyword evidence="8" id="KW-1185">Reference proteome</keyword>
<accession>A0ABW0WHW8</accession>
<dbReference type="Pfam" id="PF00698">
    <property type="entry name" value="Acyl_transf_1"/>
    <property type="match status" value="1"/>
</dbReference>
<dbReference type="SUPFAM" id="SSF55048">
    <property type="entry name" value="Probable ACP-binding domain of malonyl-CoA ACP transacylase"/>
    <property type="match status" value="1"/>
</dbReference>
<dbReference type="InterPro" id="IPR016035">
    <property type="entry name" value="Acyl_Trfase/lysoPLipase"/>
</dbReference>
<feature type="region of interest" description="Disordered" evidence="5">
    <location>
        <begin position="284"/>
        <end position="414"/>
    </location>
</feature>
<gene>
    <name evidence="7" type="primary">fabD</name>
    <name evidence="7" type="ORF">ACFP3J_20320</name>
</gene>
<dbReference type="InterPro" id="IPR016036">
    <property type="entry name" value="Malonyl_transacylase_ACP-bd"/>
</dbReference>
<evidence type="ECO:0000256" key="1">
    <source>
        <dbReference type="ARBA" id="ARBA00013258"/>
    </source>
</evidence>
<dbReference type="SUPFAM" id="SSF51412">
    <property type="entry name" value="Inosine monophosphate dehydrogenase (IMPDH)"/>
    <property type="match status" value="1"/>
</dbReference>
<dbReference type="RefSeq" id="WP_344346557.1">
    <property type="nucleotide sequence ID" value="NZ_BAAASM010000004.1"/>
</dbReference>
<dbReference type="InterPro" id="IPR001227">
    <property type="entry name" value="Ac_transferase_dom_sf"/>
</dbReference>
<feature type="compositionally biased region" description="Pro residues" evidence="5">
    <location>
        <begin position="399"/>
        <end position="409"/>
    </location>
</feature>
<dbReference type="Proteomes" id="UP001596065">
    <property type="component" value="Unassembled WGS sequence"/>
</dbReference>